<keyword evidence="4" id="KW-1185">Reference proteome</keyword>
<dbReference type="InterPro" id="IPR019079">
    <property type="entry name" value="Capsule_synth_CapA"/>
</dbReference>
<dbReference type="Pfam" id="PF09587">
    <property type="entry name" value="PGA_cap"/>
    <property type="match status" value="1"/>
</dbReference>
<dbReference type="Gene3D" id="3.60.21.10">
    <property type="match status" value="1"/>
</dbReference>
<evidence type="ECO:0000259" key="2">
    <source>
        <dbReference type="SMART" id="SM00854"/>
    </source>
</evidence>
<dbReference type="Proteomes" id="UP001057753">
    <property type="component" value="Unassembled WGS sequence"/>
</dbReference>
<dbReference type="AlphaFoldDB" id="A0A9Q4B4L0"/>
<protein>
    <submittedName>
        <fullName evidence="3">CapA family protein</fullName>
    </submittedName>
</protein>
<dbReference type="CDD" id="cd00229">
    <property type="entry name" value="SGNH_hydrolase"/>
    <property type="match status" value="1"/>
</dbReference>
<dbReference type="CDD" id="cd07381">
    <property type="entry name" value="MPP_CapA"/>
    <property type="match status" value="1"/>
</dbReference>
<evidence type="ECO:0000256" key="1">
    <source>
        <dbReference type="ARBA" id="ARBA00005662"/>
    </source>
</evidence>
<organism evidence="3 4">
    <name type="scientific">Salipaludibacillus agaradhaerens</name>
    <name type="common">Bacillus agaradhaerens</name>
    <dbReference type="NCBI Taxonomy" id="76935"/>
    <lineage>
        <taxon>Bacteria</taxon>
        <taxon>Bacillati</taxon>
        <taxon>Bacillota</taxon>
        <taxon>Bacilli</taxon>
        <taxon>Bacillales</taxon>
        <taxon>Bacillaceae</taxon>
    </lineage>
</organism>
<evidence type="ECO:0000313" key="4">
    <source>
        <dbReference type="Proteomes" id="UP001057753"/>
    </source>
</evidence>
<sequence length="927" mass="106622">MDYIKKVLVSTKNYKITYHKNKHSETNKCIITFGEIDSDLDEVGFGSQLIMSEGLDHIYVAQKKSTQYQFLSAKKFSSSIQKVIRDKEVYTYGSSLGAYCAIYYGGAINANILAMSPRIPAHPVMNKLMGERFRNRGFRHDELTNIKTSSNNVYIFYDKHNYFDSYYINFFLKLAYPNAHYFHIDHAGHYTARALLLSGELKNTALNFFYNQKLDFKLNDDKILEWHMEKTAVRLEKGKLAHAQENLEVLLKSNKADDPTTKELLSTFKDELLLTSTDQTTSRRKQQSNTYPIITNNEKQQIENAVSLSFVGDLILLRDQVLNAYNPENDEYEFDDMFTYVKKYLSETDFSMGVFEGPTAGESKEYSTSVYADKIPLYLNFPDSFAYAVRRAGFNFVTTAQNHLLDCGVEGAMRTLDVLDKSGLSHLGCYRNSEEKEKLPIFDIKGLKVAILTYTKRSNRYTNDFFLEEENKHLTSILVAPSDEHFERVKKDVLDDFARIKQEKPDCIVVLPHMGRQFRHSPDIYQQTWCDIFVNAGADVILSDHPHAVQPYEWRKKPETNQNVLILHCPGNFVNSYVQKDGDASALTQIYLNKKSGEPFAVACIPLWSHSYVDGNHRALPLYEVVHNTRLRKTISTHEFSRVKEIHHLITNTMLGEDLSIDQVQEKYFLFADRATSESKGYVRNHVSPLVLTDEVKQTSLYTLLKASKSVCFIGDSVTEGTRNGGYGWFEPLIENFQHLTVKRFAKGGATTSYFLENSHNLSNKQCDLYVIAVGTNDVRYRDPKRCAMTREQYIDNIKKLVKTISSQNKTSKFVLIAPWTTDEHDPVSKLDKKERFNMLSKYSKALKKYAQTAGHLYIDPNHLIKSKFGTRNPKTWLKDHIHPNANEGINLYSWAVVQASPRKVSGLRRLARKIRRKMSRALNLKR</sequence>
<reference evidence="3" key="1">
    <citation type="submission" date="2020-06" db="EMBL/GenBank/DDBJ databases">
        <title>Insight into the genomes of haloalkaliphilic bacilli from Kenyan soda lakes.</title>
        <authorList>
            <person name="Mwirichia R."/>
            <person name="Villamizar G.C."/>
            <person name="Poehlein A."/>
            <person name="Mugweru J."/>
            <person name="Kipnyargis A."/>
            <person name="Kiplimo D."/>
            <person name="Orwa P."/>
            <person name="Daniel R."/>
        </authorList>
    </citation>
    <scope>NUCLEOTIDE SEQUENCE</scope>
    <source>
        <strain evidence="3">B1096_S55</strain>
    </source>
</reference>
<dbReference type="InterPro" id="IPR029052">
    <property type="entry name" value="Metallo-depent_PP-like"/>
</dbReference>
<dbReference type="SUPFAM" id="SSF56300">
    <property type="entry name" value="Metallo-dependent phosphatases"/>
    <property type="match status" value="1"/>
</dbReference>
<dbReference type="RefSeq" id="WP_257822591.1">
    <property type="nucleotide sequence ID" value="NZ_JABXYM010000001.1"/>
</dbReference>
<dbReference type="Pfam" id="PF13472">
    <property type="entry name" value="Lipase_GDSL_2"/>
    <property type="match status" value="1"/>
</dbReference>
<accession>A0A9Q4B4L0</accession>
<dbReference type="InterPro" id="IPR052169">
    <property type="entry name" value="CW_Biosynth-Accessory"/>
</dbReference>
<comment type="similarity">
    <text evidence="1">Belongs to the CapA family.</text>
</comment>
<feature type="domain" description="Capsule synthesis protein CapA" evidence="2">
    <location>
        <begin position="307"/>
        <end position="577"/>
    </location>
</feature>
<dbReference type="SMART" id="SM00854">
    <property type="entry name" value="PGA_cap"/>
    <property type="match status" value="1"/>
</dbReference>
<dbReference type="InterPro" id="IPR013830">
    <property type="entry name" value="SGNH_hydro"/>
</dbReference>
<dbReference type="PANTHER" id="PTHR33393">
    <property type="entry name" value="POLYGLUTAMINE SYNTHESIS ACCESSORY PROTEIN RV0574C-RELATED"/>
    <property type="match status" value="1"/>
</dbReference>
<proteinExistence type="inferred from homology"/>
<name>A0A9Q4B4L0_SALAG</name>
<dbReference type="InterPro" id="IPR036514">
    <property type="entry name" value="SGNH_hydro_sf"/>
</dbReference>
<dbReference type="EMBL" id="JABXYM010000001">
    <property type="protein sequence ID" value="MCR6098227.1"/>
    <property type="molecule type" value="Genomic_DNA"/>
</dbReference>
<dbReference type="Gene3D" id="3.40.50.1110">
    <property type="entry name" value="SGNH hydrolase"/>
    <property type="match status" value="1"/>
</dbReference>
<dbReference type="SUPFAM" id="SSF52266">
    <property type="entry name" value="SGNH hydrolase"/>
    <property type="match status" value="1"/>
</dbReference>
<dbReference type="PANTHER" id="PTHR33393:SF12">
    <property type="entry name" value="CAPSULE BIOSYNTHESIS PROTEIN CAPA"/>
    <property type="match status" value="1"/>
</dbReference>
<gene>
    <name evidence="3" type="ORF">HXA33_16965</name>
</gene>
<evidence type="ECO:0000313" key="3">
    <source>
        <dbReference type="EMBL" id="MCR6098227.1"/>
    </source>
</evidence>
<comment type="caution">
    <text evidence="3">The sequence shown here is derived from an EMBL/GenBank/DDBJ whole genome shotgun (WGS) entry which is preliminary data.</text>
</comment>